<evidence type="ECO:0000313" key="2">
    <source>
        <dbReference type="EMBL" id="KXZ52716.1"/>
    </source>
</evidence>
<feature type="region of interest" description="Disordered" evidence="1">
    <location>
        <begin position="109"/>
        <end position="138"/>
    </location>
</feature>
<evidence type="ECO:0000256" key="1">
    <source>
        <dbReference type="SAM" id="MobiDB-lite"/>
    </source>
</evidence>
<gene>
    <name evidence="2" type="ORF">GPECTOR_8g110</name>
</gene>
<organism evidence="2 3">
    <name type="scientific">Gonium pectorale</name>
    <name type="common">Green alga</name>
    <dbReference type="NCBI Taxonomy" id="33097"/>
    <lineage>
        <taxon>Eukaryota</taxon>
        <taxon>Viridiplantae</taxon>
        <taxon>Chlorophyta</taxon>
        <taxon>core chlorophytes</taxon>
        <taxon>Chlorophyceae</taxon>
        <taxon>CS clade</taxon>
        <taxon>Chlamydomonadales</taxon>
        <taxon>Volvocaceae</taxon>
        <taxon>Gonium</taxon>
    </lineage>
</organism>
<dbReference type="OrthoDB" id="1932066at2759"/>
<feature type="compositionally biased region" description="Basic and acidic residues" evidence="1">
    <location>
        <begin position="22"/>
        <end position="37"/>
    </location>
</feature>
<proteinExistence type="predicted"/>
<sequence length="174" mass="18928">MEEAGQKRKFPYYTEVPGFEVKQSRPEHHPGQERNDPRVFQQPAYSFDEPTSSTDFTKWTPDEIKSFLDRRGGDYDDCNTFEQLVRKPKGGAAAGGGGGYDSDEEVYATAKALESGTGGGDDDDDEGGGRGRGVEALAPLDHGSMLYAPFAKDFYDEAPEIAALSDAEGGHAHR</sequence>
<feature type="region of interest" description="Disordered" evidence="1">
    <location>
        <begin position="1"/>
        <end position="58"/>
    </location>
</feature>
<dbReference type="AlphaFoldDB" id="A0A150GS85"/>
<dbReference type="EMBL" id="LSYV01000009">
    <property type="protein sequence ID" value="KXZ52716.1"/>
    <property type="molecule type" value="Genomic_DNA"/>
</dbReference>
<keyword evidence="3" id="KW-1185">Reference proteome</keyword>
<dbReference type="STRING" id="33097.A0A150GS85"/>
<comment type="caution">
    <text evidence="2">The sequence shown here is derived from an EMBL/GenBank/DDBJ whole genome shotgun (WGS) entry which is preliminary data.</text>
</comment>
<name>A0A150GS85_GONPE</name>
<evidence type="ECO:0000313" key="3">
    <source>
        <dbReference type="Proteomes" id="UP000075714"/>
    </source>
</evidence>
<dbReference type="Proteomes" id="UP000075714">
    <property type="component" value="Unassembled WGS sequence"/>
</dbReference>
<accession>A0A150GS85</accession>
<reference evidence="3" key="1">
    <citation type="journal article" date="2016" name="Nat. Commun.">
        <title>The Gonium pectorale genome demonstrates co-option of cell cycle regulation during the evolution of multicellularity.</title>
        <authorList>
            <person name="Hanschen E.R."/>
            <person name="Marriage T.N."/>
            <person name="Ferris P.J."/>
            <person name="Hamaji T."/>
            <person name="Toyoda A."/>
            <person name="Fujiyama A."/>
            <person name="Neme R."/>
            <person name="Noguchi H."/>
            <person name="Minakuchi Y."/>
            <person name="Suzuki M."/>
            <person name="Kawai-Toyooka H."/>
            <person name="Smith D.R."/>
            <person name="Sparks H."/>
            <person name="Anderson J."/>
            <person name="Bakaric R."/>
            <person name="Luria V."/>
            <person name="Karger A."/>
            <person name="Kirschner M.W."/>
            <person name="Durand P.M."/>
            <person name="Michod R.E."/>
            <person name="Nozaki H."/>
            <person name="Olson B.J."/>
        </authorList>
    </citation>
    <scope>NUCLEOTIDE SEQUENCE [LARGE SCALE GENOMIC DNA]</scope>
    <source>
        <strain evidence="3">NIES-2863</strain>
    </source>
</reference>
<protein>
    <submittedName>
        <fullName evidence="2">Uncharacterized protein</fullName>
    </submittedName>
</protein>